<dbReference type="RefSeq" id="WP_107583221.1">
    <property type="nucleotide sequence ID" value="NZ_JAERMS010000075.1"/>
</dbReference>
<comment type="caution">
    <text evidence="2">The sequence shown here is derived from an EMBL/GenBank/DDBJ whole genome shotgun (WGS) entry which is preliminary data.</text>
</comment>
<evidence type="ECO:0000313" key="3">
    <source>
        <dbReference type="Proteomes" id="UP000664265"/>
    </source>
</evidence>
<feature type="domain" description="DUF4435" evidence="1">
    <location>
        <begin position="26"/>
        <end position="265"/>
    </location>
</feature>
<keyword evidence="3" id="KW-1185">Reference proteome</keyword>
<proteinExistence type="predicted"/>
<protein>
    <submittedName>
        <fullName evidence="2">DUF4435 domain-containing protein</fullName>
    </submittedName>
</protein>
<accession>A0ABS3M8N0</accession>
<dbReference type="Proteomes" id="UP000664265">
    <property type="component" value="Unassembled WGS sequence"/>
</dbReference>
<dbReference type="InterPro" id="IPR029492">
    <property type="entry name" value="DUF4435"/>
</dbReference>
<dbReference type="EMBL" id="JAERMS010000075">
    <property type="protein sequence ID" value="MBO1364499.1"/>
    <property type="molecule type" value="Genomic_DNA"/>
</dbReference>
<reference evidence="2 3" key="1">
    <citation type="submission" date="2021-01" db="EMBL/GenBank/DDBJ databases">
        <title>Prevotella A2931 sp. nov.</title>
        <authorList>
            <person name="Buhl M."/>
            <person name="Oberhettinger P."/>
        </authorList>
    </citation>
    <scope>NUCLEOTIDE SEQUENCE [LARGE SCALE GENOMIC DNA]</scope>
    <source>
        <strain evidence="2 3">A2931</strain>
    </source>
</reference>
<evidence type="ECO:0000313" key="2">
    <source>
        <dbReference type="EMBL" id="MBO1364499.1"/>
    </source>
</evidence>
<gene>
    <name evidence="2" type="ORF">JHU38_12140</name>
</gene>
<name>A0ABS3M8N0_9BACT</name>
<sequence length="332" mass="38993">MKHLKDHINSHYFEAYNQLTSKQARRKIVAYVESYGDVFFWRTILTAFEDDEHYFEIMLPSRANRLERGKKAALAHILNGVGKDMIACVDADYDYLIQGSTALSSLILSNPYVFHTYAYAIENLQCYAPSLHTVCVAVTLNDRMIFDFVSFLSEFSEIIYPLFIWNIWYYRSTSYGRFTMTDFNKVIELGNINPWNYEESFRRLRKKVGRKVIELQKKNPDAHESYQEVKNSLRELGVTPRTTYLYIQGHHLFNKVVAPLMEKICFRLYRDRESEIKREALHVAQYKTELAGYNHSIEELVPMLKKNVGFMASDVFSRLKADLRSVYSDHND</sequence>
<organism evidence="2 3">
    <name type="scientific">Prevotella illustrans</name>
    <dbReference type="NCBI Taxonomy" id="2800387"/>
    <lineage>
        <taxon>Bacteria</taxon>
        <taxon>Pseudomonadati</taxon>
        <taxon>Bacteroidota</taxon>
        <taxon>Bacteroidia</taxon>
        <taxon>Bacteroidales</taxon>
        <taxon>Prevotellaceae</taxon>
        <taxon>Prevotella</taxon>
    </lineage>
</organism>
<dbReference type="Pfam" id="PF14491">
    <property type="entry name" value="DUF4435"/>
    <property type="match status" value="1"/>
</dbReference>
<evidence type="ECO:0000259" key="1">
    <source>
        <dbReference type="Pfam" id="PF14491"/>
    </source>
</evidence>